<comment type="caution">
    <text evidence="1">The sequence shown here is derived from an EMBL/GenBank/DDBJ whole genome shotgun (WGS) entry which is preliminary data.</text>
</comment>
<evidence type="ECO:0000313" key="2">
    <source>
        <dbReference type="Proteomes" id="UP000027466"/>
    </source>
</evidence>
<protein>
    <submittedName>
        <fullName evidence="1">Uncharacterized protein</fullName>
    </submittedName>
</protein>
<dbReference type="RefSeq" id="WP_035939393.1">
    <property type="nucleotide sequence ID" value="NZ_CADFFX010000001.1"/>
</dbReference>
<dbReference type="STRING" id="60547.GCA_000751215_06302"/>
<organism evidence="1 2">
    <name type="scientific">Caballeronia glathei</name>
    <dbReference type="NCBI Taxonomy" id="60547"/>
    <lineage>
        <taxon>Bacteria</taxon>
        <taxon>Pseudomonadati</taxon>
        <taxon>Pseudomonadota</taxon>
        <taxon>Betaproteobacteria</taxon>
        <taxon>Burkholderiales</taxon>
        <taxon>Burkholderiaceae</taxon>
        <taxon>Caballeronia</taxon>
    </lineage>
</organism>
<sequence length="75" mass="8450">MSILQMVDLRLVTTTVRLTQAERMEAQMRHLAAMNDAQLAEKRERNARLGLKPMAIGTAHIAPHIARHFAYVNVA</sequence>
<reference evidence="1 2" key="1">
    <citation type="submission" date="2014-03" db="EMBL/GenBank/DDBJ databases">
        <title>Draft Genome Sequences of Four Burkholderia Strains.</title>
        <authorList>
            <person name="Liu X.Y."/>
            <person name="Li C.X."/>
            <person name="Xu J.H."/>
        </authorList>
    </citation>
    <scope>NUCLEOTIDE SEQUENCE [LARGE SCALE GENOMIC DNA]</scope>
    <source>
        <strain evidence="1 2">DSM 50014</strain>
    </source>
</reference>
<proteinExistence type="predicted"/>
<dbReference type="AlphaFoldDB" id="A0A069PMG5"/>
<gene>
    <name evidence="1" type="ORF">BG61_17000</name>
</gene>
<dbReference type="Proteomes" id="UP000027466">
    <property type="component" value="Unassembled WGS sequence"/>
</dbReference>
<name>A0A069PMG5_9BURK</name>
<evidence type="ECO:0000313" key="1">
    <source>
        <dbReference type="EMBL" id="KDR41607.1"/>
    </source>
</evidence>
<accession>A0A069PMG5</accession>
<dbReference type="EMBL" id="JFHC01000026">
    <property type="protein sequence ID" value="KDR41607.1"/>
    <property type="molecule type" value="Genomic_DNA"/>
</dbReference>
<keyword evidence="2" id="KW-1185">Reference proteome</keyword>